<sequence length="325" mass="35676">MTLPTLAGPVTEIRILAGGGPSGRAVEQAYIKPFTAKNGVKVVRETLTAPPLGALRAIVASGHSDAVLLEVGGPGVAAAKRLGLIEPLDWAAIDPAPLYPEARDTHALGYQYFSVAAVWRADAKPIATWRDFWDVAAFPGRRSLPDNPYYALPIALLADGVPPEQLYPLDLDRAFRSLQRLEENVAVWWSTGQQPVQLLLDNEVQYAAAYSGRAVRDPRLRYTFNQGLLAVSYFVVPKGAPPEHKSAAWKLLHEMTLPQNQAVAAGIVSYTGSSTDLDSLLPADRLAEFPTARENRQKQIPANDQYWSDHSDMVEQRWQEFKLGL</sequence>
<dbReference type="EMBL" id="JAUSVX010000007">
    <property type="protein sequence ID" value="MDQ0471055.1"/>
    <property type="molecule type" value="Genomic_DNA"/>
</dbReference>
<evidence type="ECO:0000256" key="2">
    <source>
        <dbReference type="ARBA" id="ARBA00022764"/>
    </source>
</evidence>
<dbReference type="PANTHER" id="PTHR30222:SF2">
    <property type="entry name" value="ABC TRANSPORTER SUBSTRATE-BINDING PROTEIN"/>
    <property type="match status" value="1"/>
</dbReference>
<dbReference type="SUPFAM" id="SSF53850">
    <property type="entry name" value="Periplasmic binding protein-like II"/>
    <property type="match status" value="1"/>
</dbReference>
<organism evidence="3 4">
    <name type="scientific">Labrys wisconsinensis</name>
    <dbReference type="NCBI Taxonomy" id="425677"/>
    <lineage>
        <taxon>Bacteria</taxon>
        <taxon>Pseudomonadati</taxon>
        <taxon>Pseudomonadota</taxon>
        <taxon>Alphaproteobacteria</taxon>
        <taxon>Hyphomicrobiales</taxon>
        <taxon>Xanthobacteraceae</taxon>
        <taxon>Labrys</taxon>
    </lineage>
</organism>
<accession>A0ABU0J9W0</accession>
<name>A0ABU0J9W0_9HYPH</name>
<evidence type="ECO:0000313" key="4">
    <source>
        <dbReference type="Proteomes" id="UP001242480"/>
    </source>
</evidence>
<dbReference type="PANTHER" id="PTHR30222">
    <property type="entry name" value="SPERMIDINE/PUTRESCINE-BINDING PERIPLASMIC PROTEIN"/>
    <property type="match status" value="1"/>
</dbReference>
<dbReference type="Gene3D" id="3.40.190.10">
    <property type="entry name" value="Periplasmic binding protein-like II"/>
    <property type="match status" value="2"/>
</dbReference>
<dbReference type="RefSeq" id="WP_307275587.1">
    <property type="nucleotide sequence ID" value="NZ_JAUSVX010000007.1"/>
</dbReference>
<keyword evidence="4" id="KW-1185">Reference proteome</keyword>
<keyword evidence="2" id="KW-0574">Periplasm</keyword>
<evidence type="ECO:0000313" key="3">
    <source>
        <dbReference type="EMBL" id="MDQ0471055.1"/>
    </source>
</evidence>
<comment type="caution">
    <text evidence="3">The sequence shown here is derived from an EMBL/GenBank/DDBJ whole genome shotgun (WGS) entry which is preliminary data.</text>
</comment>
<dbReference type="Proteomes" id="UP001242480">
    <property type="component" value="Unassembled WGS sequence"/>
</dbReference>
<protein>
    <submittedName>
        <fullName evidence="3">Spermidine/putrescine transport system substrate-binding protein</fullName>
    </submittedName>
</protein>
<gene>
    <name evidence="3" type="ORF">QO011_004074</name>
</gene>
<dbReference type="InterPro" id="IPR006059">
    <property type="entry name" value="SBP"/>
</dbReference>
<keyword evidence="1" id="KW-0732">Signal</keyword>
<proteinExistence type="predicted"/>
<evidence type="ECO:0000256" key="1">
    <source>
        <dbReference type="ARBA" id="ARBA00022729"/>
    </source>
</evidence>
<dbReference type="Pfam" id="PF13416">
    <property type="entry name" value="SBP_bac_8"/>
    <property type="match status" value="1"/>
</dbReference>
<reference evidence="3 4" key="1">
    <citation type="submission" date="2023-07" db="EMBL/GenBank/DDBJ databases">
        <title>Genomic Encyclopedia of Type Strains, Phase IV (KMG-IV): sequencing the most valuable type-strain genomes for metagenomic binning, comparative biology and taxonomic classification.</title>
        <authorList>
            <person name="Goeker M."/>
        </authorList>
    </citation>
    <scope>NUCLEOTIDE SEQUENCE [LARGE SCALE GENOMIC DNA]</scope>
    <source>
        <strain evidence="3 4">DSM 19619</strain>
    </source>
</reference>